<proteinExistence type="predicted"/>
<feature type="compositionally biased region" description="Pro residues" evidence="1">
    <location>
        <begin position="134"/>
        <end position="144"/>
    </location>
</feature>
<organism evidence="2 3">
    <name type="scientific">Caulobacter flavus</name>
    <dbReference type="NCBI Taxonomy" id="1679497"/>
    <lineage>
        <taxon>Bacteria</taxon>
        <taxon>Pseudomonadati</taxon>
        <taxon>Pseudomonadota</taxon>
        <taxon>Alphaproteobacteria</taxon>
        <taxon>Caulobacterales</taxon>
        <taxon>Caulobacteraceae</taxon>
        <taxon>Caulobacter</taxon>
    </lineage>
</organism>
<reference evidence="2 3" key="1">
    <citation type="submission" date="2017-12" db="EMBL/GenBank/DDBJ databases">
        <title>The genome sequence of Caulobacter flavus CGMCC1 15093.</title>
        <authorList>
            <person name="Gao J."/>
            <person name="Mao X."/>
            <person name="Sun J."/>
        </authorList>
    </citation>
    <scope>NUCLEOTIDE SEQUENCE [LARGE SCALE GENOMIC DNA]</scope>
    <source>
        <strain evidence="2 3">CGMCC1 15093</strain>
    </source>
</reference>
<dbReference type="EMBL" id="PJRQ01000040">
    <property type="protein sequence ID" value="PLR09226.1"/>
    <property type="molecule type" value="Genomic_DNA"/>
</dbReference>
<gene>
    <name evidence="2" type="ORF">CFHF_19000</name>
</gene>
<dbReference type="AlphaFoldDB" id="A0A2N5CPZ2"/>
<name>A0A2N5CPZ2_9CAUL</name>
<comment type="caution">
    <text evidence="2">The sequence shown here is derived from an EMBL/GenBank/DDBJ whole genome shotgun (WGS) entry which is preliminary data.</text>
</comment>
<dbReference type="Proteomes" id="UP000234483">
    <property type="component" value="Unassembled WGS sequence"/>
</dbReference>
<feature type="region of interest" description="Disordered" evidence="1">
    <location>
        <begin position="1"/>
        <end position="24"/>
    </location>
</feature>
<evidence type="ECO:0000313" key="2">
    <source>
        <dbReference type="EMBL" id="PLR09226.1"/>
    </source>
</evidence>
<accession>A0A2N5CPZ2</accession>
<feature type="region of interest" description="Disordered" evidence="1">
    <location>
        <begin position="105"/>
        <end position="144"/>
    </location>
</feature>
<evidence type="ECO:0000313" key="3">
    <source>
        <dbReference type="Proteomes" id="UP000234483"/>
    </source>
</evidence>
<sequence length="144" mass="14963">MIPLPQHVPAIAADGTPPPSAAPTPQRALDALRALGFLLVLLVALASGARMFQAQPPVVVSATGALRAIDRVVSSVPEHDRALIVESGPEELVETADAEPASVARFEARGISPPRSSNRLTMAALDGPQYLPSIPTPPPRSSRA</sequence>
<evidence type="ECO:0000256" key="1">
    <source>
        <dbReference type="SAM" id="MobiDB-lite"/>
    </source>
</evidence>
<protein>
    <submittedName>
        <fullName evidence="2">Uncharacterized protein</fullName>
    </submittedName>
</protein>
<dbReference type="RefSeq" id="WP_062096030.1">
    <property type="nucleotide sequence ID" value="NZ_PJRQ01000040.1"/>
</dbReference>